<comment type="caution">
    <text evidence="1">The sequence shown here is derived from an EMBL/GenBank/DDBJ whole genome shotgun (WGS) entry which is preliminary data.</text>
</comment>
<dbReference type="AlphaFoldDB" id="A0A7X0XUX4"/>
<organism evidence="1 2">
    <name type="scientific">Listeria booriae</name>
    <dbReference type="NCBI Taxonomy" id="1552123"/>
    <lineage>
        <taxon>Bacteria</taxon>
        <taxon>Bacillati</taxon>
        <taxon>Bacillota</taxon>
        <taxon>Bacilli</taxon>
        <taxon>Bacillales</taxon>
        <taxon>Listeriaceae</taxon>
        <taxon>Listeria</taxon>
    </lineage>
</organism>
<dbReference type="PANTHER" id="PTHR40448:SF1">
    <property type="entry name" value="TWO-COMPONENT SENSOR HISTIDINE KINASE"/>
    <property type="match status" value="1"/>
</dbReference>
<dbReference type="PANTHER" id="PTHR40448">
    <property type="entry name" value="TWO-COMPONENT SENSOR HISTIDINE KINASE"/>
    <property type="match status" value="1"/>
</dbReference>
<name>A0A7X0XUX4_9LIST</name>
<dbReference type="Proteomes" id="UP000539064">
    <property type="component" value="Unassembled WGS sequence"/>
</dbReference>
<evidence type="ECO:0000313" key="2">
    <source>
        <dbReference type="Proteomes" id="UP000539064"/>
    </source>
</evidence>
<protein>
    <submittedName>
        <fullName evidence="1">Uncharacterized protein</fullName>
    </submittedName>
</protein>
<dbReference type="GO" id="GO:0000155">
    <property type="term" value="F:phosphorelay sensor kinase activity"/>
    <property type="evidence" value="ECO:0007669"/>
    <property type="project" value="InterPro"/>
</dbReference>
<dbReference type="GO" id="GO:0042802">
    <property type="term" value="F:identical protein binding"/>
    <property type="evidence" value="ECO:0007669"/>
    <property type="project" value="TreeGrafter"/>
</dbReference>
<gene>
    <name evidence="1" type="ORF">HCA52_02350</name>
</gene>
<dbReference type="RefSeq" id="WP_185358862.1">
    <property type="nucleotide sequence ID" value="NZ_JAARON010000010.1"/>
</dbReference>
<evidence type="ECO:0000313" key="1">
    <source>
        <dbReference type="EMBL" id="MBC1792244.1"/>
    </source>
</evidence>
<proteinExistence type="predicted"/>
<dbReference type="EMBL" id="JAARVG010000002">
    <property type="protein sequence ID" value="MBC1792244.1"/>
    <property type="molecule type" value="Genomic_DNA"/>
</dbReference>
<reference evidence="1 2" key="1">
    <citation type="submission" date="2020-03" db="EMBL/GenBank/DDBJ databases">
        <title>Soil Listeria distribution.</title>
        <authorList>
            <person name="Liao J."/>
            <person name="Wiedmann M."/>
        </authorList>
    </citation>
    <scope>NUCLEOTIDE SEQUENCE [LARGE SCALE GENOMIC DNA]</scope>
    <source>
        <strain evidence="1 2">FSL L7-0978</strain>
    </source>
</reference>
<dbReference type="SUPFAM" id="SSF55890">
    <property type="entry name" value="Sporulation response regulatory protein Spo0B"/>
    <property type="match status" value="1"/>
</dbReference>
<dbReference type="InterPro" id="IPR016120">
    <property type="entry name" value="Sig_transdc_His_kin_SpoOB"/>
</dbReference>
<sequence length="69" mass="8129">MQQLKKYTASIEKIYDEMNVFRHDYINILASLNGYIEKANQQDLQMYFEKTIKPLSDHITNKETGGTKE</sequence>
<accession>A0A7X0XUX4</accession>